<gene>
    <name evidence="2" type="primary">acpP_2</name>
    <name evidence="2" type="ORF">NCTC12229_00659</name>
</gene>
<dbReference type="NCBIfam" id="NF006617">
    <property type="entry name" value="PRK09184.1"/>
    <property type="match status" value="1"/>
</dbReference>
<dbReference type="Proteomes" id="UP000254055">
    <property type="component" value="Unassembled WGS sequence"/>
</dbReference>
<protein>
    <submittedName>
        <fullName evidence="2">Acyl carrier protein</fullName>
    </submittedName>
</protein>
<accession>A0A378WI59</accession>
<feature type="domain" description="Carrier" evidence="1">
    <location>
        <begin position="1"/>
        <end position="84"/>
    </location>
</feature>
<reference evidence="2 3" key="1">
    <citation type="submission" date="2018-06" db="EMBL/GenBank/DDBJ databases">
        <authorList>
            <consortium name="Pathogen Informatics"/>
            <person name="Doyle S."/>
        </authorList>
    </citation>
    <scope>NUCLEOTIDE SEQUENCE [LARGE SCALE GENOMIC DNA]</scope>
    <source>
        <strain evidence="2 3">NCTC12229</strain>
    </source>
</reference>
<dbReference type="InterPro" id="IPR009081">
    <property type="entry name" value="PP-bd_ACP"/>
</dbReference>
<evidence type="ECO:0000313" key="2">
    <source>
        <dbReference type="EMBL" id="SUA36244.1"/>
    </source>
</evidence>
<organism evidence="2 3">
    <name type="scientific">Neisseria zoodegmatis</name>
    <dbReference type="NCBI Taxonomy" id="326523"/>
    <lineage>
        <taxon>Bacteria</taxon>
        <taxon>Pseudomonadati</taxon>
        <taxon>Pseudomonadota</taxon>
        <taxon>Betaproteobacteria</taxon>
        <taxon>Neisseriales</taxon>
        <taxon>Neisseriaceae</taxon>
        <taxon>Neisseria</taxon>
    </lineage>
</organism>
<sequence>MNLETQIKQMIIDSLGLEDMTAEDIETDAPLFGDDGLGLDSVDALELGLAVQKTFGFQLDGEKDNLRDHFASVATLADFIRSRQA</sequence>
<proteinExistence type="predicted"/>
<dbReference type="Gene3D" id="1.10.1200.10">
    <property type="entry name" value="ACP-like"/>
    <property type="match status" value="1"/>
</dbReference>
<dbReference type="SUPFAM" id="SSF47336">
    <property type="entry name" value="ACP-like"/>
    <property type="match status" value="1"/>
</dbReference>
<dbReference type="InterPro" id="IPR036736">
    <property type="entry name" value="ACP-like_sf"/>
</dbReference>
<dbReference type="PROSITE" id="PS50075">
    <property type="entry name" value="CARRIER"/>
    <property type="match status" value="1"/>
</dbReference>
<dbReference type="RefSeq" id="WP_115133527.1">
    <property type="nucleotide sequence ID" value="NZ_UGRS01000001.1"/>
</dbReference>
<dbReference type="Pfam" id="PF00550">
    <property type="entry name" value="PP-binding"/>
    <property type="match status" value="1"/>
</dbReference>
<evidence type="ECO:0000259" key="1">
    <source>
        <dbReference type="PROSITE" id="PS50075"/>
    </source>
</evidence>
<dbReference type="EMBL" id="UGRS01000001">
    <property type="protein sequence ID" value="SUA36244.1"/>
    <property type="molecule type" value="Genomic_DNA"/>
</dbReference>
<name>A0A378WI59_9NEIS</name>
<dbReference type="AlphaFoldDB" id="A0A378WI59"/>
<dbReference type="OrthoDB" id="9803943at2"/>
<evidence type="ECO:0000313" key="3">
    <source>
        <dbReference type="Proteomes" id="UP000254055"/>
    </source>
</evidence>